<evidence type="ECO:0000256" key="14">
    <source>
        <dbReference type="ARBA" id="ARBA00049409"/>
    </source>
</evidence>
<evidence type="ECO:0000259" key="17">
    <source>
        <dbReference type="Pfam" id="PF02879"/>
    </source>
</evidence>
<dbReference type="Gene3D" id="3.30.310.50">
    <property type="entry name" value="Alpha-D-phosphohexomutase, C-terminal domain"/>
    <property type="match status" value="1"/>
</dbReference>
<dbReference type="FunFam" id="3.40.120.10:FF:000009">
    <property type="entry name" value="Phosphoglucomutase, cytoplasmic 1"/>
    <property type="match status" value="1"/>
</dbReference>
<dbReference type="SUPFAM" id="SSF55957">
    <property type="entry name" value="Phosphoglucomutase, C-terminal domain"/>
    <property type="match status" value="1"/>
</dbReference>
<dbReference type="Pfam" id="PF02879">
    <property type="entry name" value="PGM_PMM_II"/>
    <property type="match status" value="1"/>
</dbReference>
<evidence type="ECO:0000313" key="19">
    <source>
        <dbReference type="EMBL" id="KAI3866112.1"/>
    </source>
</evidence>
<keyword evidence="7" id="KW-0597">Phosphoprotein</keyword>
<comment type="catalytic activity">
    <reaction evidence="13">
        <text>alpha-D-glucose 1,6-bisphosphate + L-seryl-[protein] = O-phospho-L-seryl-[protein] + alpha-D-glucose 6-phosphate</text>
        <dbReference type="Rhea" id="RHEA:68752"/>
        <dbReference type="Rhea" id="RHEA-COMP:9863"/>
        <dbReference type="Rhea" id="RHEA-COMP:11604"/>
        <dbReference type="ChEBI" id="CHEBI:29999"/>
        <dbReference type="ChEBI" id="CHEBI:58225"/>
        <dbReference type="ChEBI" id="CHEBI:58392"/>
        <dbReference type="ChEBI" id="CHEBI:83421"/>
    </reaction>
</comment>
<evidence type="ECO:0000256" key="3">
    <source>
        <dbReference type="ARBA" id="ARBA00010231"/>
    </source>
</evidence>
<dbReference type="Gene3D" id="3.40.120.10">
    <property type="entry name" value="Alpha-D-Glucose-1,6-Bisphosphate, subunit A, domain 3"/>
    <property type="match status" value="3"/>
</dbReference>
<evidence type="ECO:0000256" key="10">
    <source>
        <dbReference type="ARBA" id="ARBA00023235"/>
    </source>
</evidence>
<dbReference type="InterPro" id="IPR005841">
    <property type="entry name" value="Alpha-D-phosphohexomutase_SF"/>
</dbReference>
<dbReference type="GO" id="GO:0004614">
    <property type="term" value="F:phosphoglucomutase activity"/>
    <property type="evidence" value="ECO:0007669"/>
    <property type="project" value="UniProtKB-EC"/>
</dbReference>
<accession>A0AAD4T3U9</accession>
<comment type="catalytic activity">
    <reaction evidence="14">
        <text>O-phospho-L-seryl-[protein] + alpha-D-glucose 1-phosphate = alpha-D-glucose 1,6-bisphosphate + L-seryl-[protein]</text>
        <dbReference type="Rhea" id="RHEA:68748"/>
        <dbReference type="Rhea" id="RHEA-COMP:9863"/>
        <dbReference type="Rhea" id="RHEA-COMP:11604"/>
        <dbReference type="ChEBI" id="CHEBI:29999"/>
        <dbReference type="ChEBI" id="CHEBI:58392"/>
        <dbReference type="ChEBI" id="CHEBI:58601"/>
        <dbReference type="ChEBI" id="CHEBI:83421"/>
    </reaction>
</comment>
<comment type="caution">
    <text evidence="20">The sequence shown here is derived from an EMBL/GenBank/DDBJ whole genome shotgun (WGS) entry which is preliminary data.</text>
</comment>
<dbReference type="InterPro" id="IPR005845">
    <property type="entry name" value="A-D-PHexomutase_a/b/a-II"/>
</dbReference>
<evidence type="ECO:0000256" key="5">
    <source>
        <dbReference type="ARBA" id="ARBA00012728"/>
    </source>
</evidence>
<feature type="domain" description="Alpha-D-phosphohexomutase alpha/beta/alpha" evidence="18">
    <location>
        <begin position="318"/>
        <end position="418"/>
    </location>
</feature>
<dbReference type="Pfam" id="PF24947">
    <property type="entry name" value="PGM1_C_vert_fung"/>
    <property type="match status" value="1"/>
</dbReference>
<dbReference type="GO" id="GO:0006006">
    <property type="term" value="P:glucose metabolic process"/>
    <property type="evidence" value="ECO:0007669"/>
    <property type="project" value="UniProtKB-KW"/>
</dbReference>
<dbReference type="CDD" id="cd03085">
    <property type="entry name" value="PGM1"/>
    <property type="match status" value="1"/>
</dbReference>
<evidence type="ECO:0000313" key="21">
    <source>
        <dbReference type="Proteomes" id="UP001202328"/>
    </source>
</evidence>
<dbReference type="NCBIfam" id="NF005737">
    <property type="entry name" value="PRK07564.1-1"/>
    <property type="match status" value="1"/>
</dbReference>
<evidence type="ECO:0000256" key="6">
    <source>
        <dbReference type="ARBA" id="ARBA00022526"/>
    </source>
</evidence>
<comment type="catalytic activity">
    <reaction evidence="1">
        <text>alpha-D-glucose 1-phosphate = alpha-D-glucose 6-phosphate</text>
        <dbReference type="Rhea" id="RHEA:23536"/>
        <dbReference type="ChEBI" id="CHEBI:58225"/>
        <dbReference type="ChEBI" id="CHEBI:58601"/>
        <dbReference type="EC" id="5.4.2.2"/>
    </reaction>
</comment>
<dbReference type="InterPro" id="IPR016066">
    <property type="entry name" value="A-D-PHexomutase_CS"/>
</dbReference>
<dbReference type="InterPro" id="IPR016055">
    <property type="entry name" value="A-D-PHexomutase_a/b/a-I/II/III"/>
</dbReference>
<evidence type="ECO:0000256" key="1">
    <source>
        <dbReference type="ARBA" id="ARBA00000443"/>
    </source>
</evidence>
<dbReference type="InterPro" id="IPR045244">
    <property type="entry name" value="PGM"/>
</dbReference>
<dbReference type="Pfam" id="PF02878">
    <property type="entry name" value="PGM_PMM_I"/>
    <property type="match status" value="1"/>
</dbReference>
<dbReference type="EMBL" id="JAJJMB010013694">
    <property type="protein sequence ID" value="KAI3866112.1"/>
    <property type="molecule type" value="Genomic_DNA"/>
</dbReference>
<comment type="subunit">
    <text evidence="4">Monomer.</text>
</comment>
<feature type="domain" description="Alpha-D-phosphohexomutase alpha/beta/alpha" evidence="17">
    <location>
        <begin position="200"/>
        <end position="309"/>
    </location>
</feature>
<keyword evidence="9 15" id="KW-0460">Magnesium</keyword>
<dbReference type="PRINTS" id="PR00509">
    <property type="entry name" value="PGMPMM"/>
</dbReference>
<dbReference type="SUPFAM" id="SSF53738">
    <property type="entry name" value="Phosphoglucomutase, first 3 domains"/>
    <property type="match status" value="3"/>
</dbReference>
<evidence type="ECO:0000256" key="11">
    <source>
        <dbReference type="ARBA" id="ARBA00023277"/>
    </source>
</evidence>
<evidence type="ECO:0000256" key="2">
    <source>
        <dbReference type="ARBA" id="ARBA00001946"/>
    </source>
</evidence>
<evidence type="ECO:0000259" key="16">
    <source>
        <dbReference type="Pfam" id="PF02878"/>
    </source>
</evidence>
<keyword evidence="8 15" id="KW-0479">Metal-binding</keyword>
<dbReference type="EC" id="5.4.2.2" evidence="5"/>
<evidence type="ECO:0000256" key="4">
    <source>
        <dbReference type="ARBA" id="ARBA00011245"/>
    </source>
</evidence>
<dbReference type="EMBL" id="JAJJMB010006272">
    <property type="protein sequence ID" value="KAI3935311.1"/>
    <property type="molecule type" value="Genomic_DNA"/>
</dbReference>
<dbReference type="InterPro" id="IPR036900">
    <property type="entry name" value="A-D-PHexomutase_C_sf"/>
</dbReference>
<keyword evidence="10" id="KW-0413">Isomerase</keyword>
<reference evidence="20" key="1">
    <citation type="submission" date="2022-04" db="EMBL/GenBank/DDBJ databases">
        <title>A functionally conserved STORR gene fusion in Papaver species that diverged 16.8 million years ago.</title>
        <authorList>
            <person name="Catania T."/>
        </authorList>
    </citation>
    <scope>NUCLEOTIDE SEQUENCE</scope>
    <source>
        <strain evidence="20">S-188037</strain>
    </source>
</reference>
<keyword evidence="6" id="KW-0313">Glucose metabolism</keyword>
<dbReference type="PROSITE" id="PS00710">
    <property type="entry name" value="PGM_PMM"/>
    <property type="match status" value="1"/>
</dbReference>
<sequence length="583" mass="63376">MVMFKVSKVETNPIDGQKPGTSGLRKKVKVFKQPHYLQNFVQATFNALPANQVKGAVIVVSGDGRYWSKDAIQIIIKMAAANGVRGVWVGLNGLMSTPAVSAVIRERTGADGSKASGAFILTASHNPGGPHEDFGIKYNMENGGPAPEGVTDKIYQNTTTIKEYYIAEDFPDVDLSTEGVTKLGGPEGEFDVDVFDSANDYVKLMKSIFDFESIQKLVASPKFTFCYDALHGVAGAYTNHIFVQELGAQESFLINCVPKEDFGGGHPDPNLTYAKELVARMGLSKANPEANPPEFGAAADGDADRNMILGKRFFVTPSDSVAIIAANAVKAIPYFSSGLKGVARSMPTSAALDVVAKHLNLKFFEVPTGWKFFGNLMDAGMCSVCGEESFGTGSDHIREKDGIWAVLAWLSILAYVNKDNLGKDQLVSVEDIVRGHWSTYGRHYYTRYDYENVDSGAAKELMANLVNLQASLPDVNNIIKGIRSDVADVVQADEFEYKDPVDGSISKHQGIRYLFADGSRLVFRLSGTGSEGATIRLYIEQYEKDPSKIGRESHEALAPLVEVALKLSQMEKRTGRSAPTVIT</sequence>
<evidence type="ECO:0000256" key="12">
    <source>
        <dbReference type="ARBA" id="ARBA00045679"/>
    </source>
</evidence>
<dbReference type="Pfam" id="PF02880">
    <property type="entry name" value="PGM_PMM_III"/>
    <property type="match status" value="1"/>
</dbReference>
<name>A0AAD4T3U9_9MAGN</name>
<gene>
    <name evidence="19" type="ORF">MKW98_016140</name>
    <name evidence="20" type="ORF">MKW98_018803</name>
</gene>
<dbReference type="InterPro" id="IPR005846">
    <property type="entry name" value="A-D-PHexomutase_a/b/a-III"/>
</dbReference>
<dbReference type="PANTHER" id="PTHR22573:SF2">
    <property type="entry name" value="PHOSPHOGLUCOMUTASE"/>
    <property type="match status" value="1"/>
</dbReference>
<protein>
    <recommendedName>
        <fullName evidence="5">phosphoglucomutase (alpha-D-glucose-1,6-bisphosphate-dependent)</fullName>
        <ecNumber evidence="5">5.4.2.2</ecNumber>
    </recommendedName>
</protein>
<organism evidence="20 21">
    <name type="scientific">Papaver atlanticum</name>
    <dbReference type="NCBI Taxonomy" id="357466"/>
    <lineage>
        <taxon>Eukaryota</taxon>
        <taxon>Viridiplantae</taxon>
        <taxon>Streptophyta</taxon>
        <taxon>Embryophyta</taxon>
        <taxon>Tracheophyta</taxon>
        <taxon>Spermatophyta</taxon>
        <taxon>Magnoliopsida</taxon>
        <taxon>Ranunculales</taxon>
        <taxon>Papaveraceae</taxon>
        <taxon>Papaveroideae</taxon>
        <taxon>Papaver</taxon>
    </lineage>
</organism>
<dbReference type="GO" id="GO:0000287">
    <property type="term" value="F:magnesium ion binding"/>
    <property type="evidence" value="ECO:0007669"/>
    <property type="project" value="InterPro"/>
</dbReference>
<comment type="function">
    <text evidence="12">Catalyzes the reversible isomerization of alpha-D-glucose 1-phosphate to alpha-D-glucose 6-phosphate. The mechanism proceeds via the intermediate compound alpha-D-glucose 1,6-bisphosphate. This enzyme participates in both the breakdown and synthesis of glucose.</text>
</comment>
<dbReference type="Proteomes" id="UP001202328">
    <property type="component" value="Unassembled WGS sequence"/>
</dbReference>
<evidence type="ECO:0000313" key="20">
    <source>
        <dbReference type="EMBL" id="KAI3935311.1"/>
    </source>
</evidence>
<keyword evidence="11" id="KW-0119">Carbohydrate metabolism</keyword>
<evidence type="ECO:0000256" key="13">
    <source>
        <dbReference type="ARBA" id="ARBA00049318"/>
    </source>
</evidence>
<dbReference type="AlphaFoldDB" id="A0AAD4T3U9"/>
<comment type="similarity">
    <text evidence="3 15">Belongs to the phosphohexose mutase family.</text>
</comment>
<evidence type="ECO:0000256" key="8">
    <source>
        <dbReference type="ARBA" id="ARBA00022723"/>
    </source>
</evidence>
<dbReference type="GO" id="GO:0005829">
    <property type="term" value="C:cytosol"/>
    <property type="evidence" value="ECO:0007669"/>
    <property type="project" value="TreeGrafter"/>
</dbReference>
<proteinExistence type="inferred from homology"/>
<feature type="domain" description="Alpha-D-phosphohexomutase alpha/beta/alpha" evidence="16">
    <location>
        <begin position="17"/>
        <end position="164"/>
    </location>
</feature>
<comment type="cofactor">
    <cofactor evidence="2">
        <name>Mg(2+)</name>
        <dbReference type="ChEBI" id="CHEBI:18420"/>
    </cofactor>
</comment>
<evidence type="ECO:0000259" key="18">
    <source>
        <dbReference type="Pfam" id="PF02880"/>
    </source>
</evidence>
<keyword evidence="21" id="KW-1185">Reference proteome</keyword>
<evidence type="ECO:0000256" key="15">
    <source>
        <dbReference type="RuleBase" id="RU004326"/>
    </source>
</evidence>
<dbReference type="FunFam" id="3.30.310.50:FF:000002">
    <property type="entry name" value="Phosphoglucomutase 5"/>
    <property type="match status" value="1"/>
</dbReference>
<dbReference type="FunFam" id="3.40.120.10:FF:000004">
    <property type="entry name" value="Phosphoglucomutase 5"/>
    <property type="match status" value="1"/>
</dbReference>
<dbReference type="PANTHER" id="PTHR22573">
    <property type="entry name" value="PHOSPHOHEXOMUTASE FAMILY MEMBER"/>
    <property type="match status" value="1"/>
</dbReference>
<evidence type="ECO:0000256" key="7">
    <source>
        <dbReference type="ARBA" id="ARBA00022553"/>
    </source>
</evidence>
<dbReference type="InterPro" id="IPR005844">
    <property type="entry name" value="A-D-PHexomutase_a/b/a-I"/>
</dbReference>
<dbReference type="FunFam" id="3.40.120.10:FF:000005">
    <property type="entry name" value="Phosphoglucomutase 5"/>
    <property type="match status" value="1"/>
</dbReference>
<evidence type="ECO:0000256" key="9">
    <source>
        <dbReference type="ARBA" id="ARBA00022842"/>
    </source>
</evidence>